<protein>
    <recommendedName>
        <fullName evidence="3">MalT-like TPR region domain-containing protein</fullName>
    </recommendedName>
</protein>
<organism evidence="1 2">
    <name type="scientific">Pseudoglutamicibacter albus DNF00011</name>
    <dbReference type="NCBI Taxonomy" id="1401063"/>
    <lineage>
        <taxon>Bacteria</taxon>
        <taxon>Bacillati</taxon>
        <taxon>Actinomycetota</taxon>
        <taxon>Actinomycetes</taxon>
        <taxon>Micrococcales</taxon>
        <taxon>Micrococcaceae</taxon>
        <taxon>Pseudoglutamicibacter</taxon>
    </lineage>
</organism>
<accession>A0A095YD01</accession>
<proteinExistence type="predicted"/>
<reference evidence="1 2" key="1">
    <citation type="submission" date="2014-07" db="EMBL/GenBank/DDBJ databases">
        <authorList>
            <person name="McCorrison J."/>
            <person name="Sanka R."/>
            <person name="Torralba M."/>
            <person name="Gillis M."/>
            <person name="Haft D.H."/>
            <person name="Methe B."/>
            <person name="Sutton G."/>
            <person name="Nelson K.E."/>
        </authorList>
    </citation>
    <scope>NUCLEOTIDE SEQUENCE [LARGE SCALE GENOMIC DNA]</scope>
    <source>
        <strain evidence="1 2">DNF00011</strain>
    </source>
</reference>
<gene>
    <name evidence="1" type="ORF">HMPREF2128_07680</name>
</gene>
<evidence type="ECO:0000313" key="2">
    <source>
        <dbReference type="Proteomes" id="UP000053528"/>
    </source>
</evidence>
<evidence type="ECO:0000313" key="1">
    <source>
        <dbReference type="EMBL" id="KGF20128.1"/>
    </source>
</evidence>
<evidence type="ECO:0008006" key="3">
    <source>
        <dbReference type="Google" id="ProtNLM"/>
    </source>
</evidence>
<dbReference type="EMBL" id="JRNH01000022">
    <property type="protein sequence ID" value="KGF20128.1"/>
    <property type="molecule type" value="Genomic_DNA"/>
</dbReference>
<name>A0A095YD01_9MICC</name>
<dbReference type="AlphaFoldDB" id="A0A095YD01"/>
<comment type="caution">
    <text evidence="1">The sequence shown here is derived from an EMBL/GenBank/DDBJ whole genome shotgun (WGS) entry which is preliminary data.</text>
</comment>
<sequence>MAKAITDIGEWLKEHGSYHDLLLSGTILAALSKAESTDYFALSARRAEDSTQRYLANHRLAASQFKRFGHVDKATETLDISLAEEGIPERSRPLERALKLNLLALVELKGPDYSKSLSLLQEAEELLKQFLSTSAASPLEVSMGARYASQIAINAAQIRVLQDDFAGAVKKLRDNCGFVAKTAPEYLAEALSELSCALYYSGDYRGAISVAGHAFGRLFFLGAVNSMNTLRKIVVASYHSLGAEEAAEAVARTLERDPLGFLDFGLGEVNIGEEHFY</sequence>
<dbReference type="Proteomes" id="UP000053528">
    <property type="component" value="Unassembled WGS sequence"/>
</dbReference>